<reference evidence="6 7" key="1">
    <citation type="journal article" date="2016" name="Nat. Commun.">
        <title>Thousands of microbial genomes shed light on interconnected biogeochemical processes in an aquifer system.</title>
        <authorList>
            <person name="Anantharaman K."/>
            <person name="Brown C.T."/>
            <person name="Hug L.A."/>
            <person name="Sharon I."/>
            <person name="Castelle C.J."/>
            <person name="Probst A.J."/>
            <person name="Thomas B.C."/>
            <person name="Singh A."/>
            <person name="Wilkins M.J."/>
            <person name="Karaoz U."/>
            <person name="Brodie E.L."/>
            <person name="Williams K.H."/>
            <person name="Hubbard S.S."/>
            <person name="Banfield J.F."/>
        </authorList>
    </citation>
    <scope>NUCLEOTIDE SEQUENCE [LARGE SCALE GENOMIC DNA]</scope>
</reference>
<evidence type="ECO:0000256" key="3">
    <source>
        <dbReference type="ARBA" id="ARBA00022840"/>
    </source>
</evidence>
<keyword evidence="2 4" id="KW-0547">Nucleotide-binding</keyword>
<protein>
    <recommendedName>
        <fullName evidence="4">Corrinoid adenosyltransferase</fullName>
        <ecNumber evidence="4">2.5.1.17</ecNumber>
    </recommendedName>
    <alternativeName>
        <fullName evidence="4">Cob(II)alamin adenosyltransferase</fullName>
    </alternativeName>
    <alternativeName>
        <fullName evidence="4">Cob(II)yrinic acid a,c-diamide adenosyltransferase</fullName>
    </alternativeName>
    <alternativeName>
        <fullName evidence="4">Cobinamide/cobalamin adenosyltransferase</fullName>
    </alternativeName>
</protein>
<evidence type="ECO:0000256" key="1">
    <source>
        <dbReference type="ARBA" id="ARBA00022679"/>
    </source>
</evidence>
<dbReference type="GO" id="GO:0005524">
    <property type="term" value="F:ATP binding"/>
    <property type="evidence" value="ECO:0007669"/>
    <property type="project" value="UniProtKB-UniRule"/>
</dbReference>
<proteinExistence type="inferred from homology"/>
<dbReference type="SUPFAM" id="SSF89028">
    <property type="entry name" value="Cobalamin adenosyltransferase-like"/>
    <property type="match status" value="1"/>
</dbReference>
<dbReference type="Proteomes" id="UP000177140">
    <property type="component" value="Unassembled WGS sequence"/>
</dbReference>
<dbReference type="PANTHER" id="PTHR12213">
    <property type="entry name" value="CORRINOID ADENOSYLTRANSFERASE"/>
    <property type="match status" value="1"/>
</dbReference>
<dbReference type="AlphaFoldDB" id="A0A1G2QP61"/>
<evidence type="ECO:0000256" key="2">
    <source>
        <dbReference type="ARBA" id="ARBA00022741"/>
    </source>
</evidence>
<evidence type="ECO:0000313" key="7">
    <source>
        <dbReference type="Proteomes" id="UP000177140"/>
    </source>
</evidence>
<accession>A0A1G2QP61</accession>
<dbReference type="GO" id="GO:0008817">
    <property type="term" value="F:corrinoid adenosyltransferase activity"/>
    <property type="evidence" value="ECO:0007669"/>
    <property type="project" value="UniProtKB-UniRule"/>
</dbReference>
<evidence type="ECO:0000259" key="5">
    <source>
        <dbReference type="Pfam" id="PF01923"/>
    </source>
</evidence>
<keyword evidence="3 4" id="KW-0067">ATP-binding</keyword>
<feature type="domain" description="Cobalamin adenosyltransferase-like" evidence="5">
    <location>
        <begin position="2"/>
        <end position="168"/>
    </location>
</feature>
<organism evidence="6 7">
    <name type="scientific">Candidatus Vogelbacteria bacterium RIFOXYD2_FULL_44_9</name>
    <dbReference type="NCBI Taxonomy" id="1802441"/>
    <lineage>
        <taxon>Bacteria</taxon>
        <taxon>Candidatus Vogeliibacteriota</taxon>
    </lineage>
</organism>
<dbReference type="NCBIfam" id="TIGR00636">
    <property type="entry name" value="PduO_Nterm"/>
    <property type="match status" value="1"/>
</dbReference>
<name>A0A1G2QP61_9BACT</name>
<dbReference type="UniPathway" id="UPA00148">
    <property type="reaction ID" value="UER00233"/>
</dbReference>
<dbReference type="EMBL" id="MHTM01000019">
    <property type="protein sequence ID" value="OHA62197.1"/>
    <property type="molecule type" value="Genomic_DNA"/>
</dbReference>
<comment type="catalytic activity">
    <reaction evidence="4">
        <text>2 cob(II)alamin + reduced [electron-transfer flavoprotein] + 2 ATP = 2 adenosylcob(III)alamin + 2 triphosphate + oxidized [electron-transfer flavoprotein] + 3 H(+)</text>
        <dbReference type="Rhea" id="RHEA:28671"/>
        <dbReference type="Rhea" id="RHEA-COMP:10685"/>
        <dbReference type="Rhea" id="RHEA-COMP:10686"/>
        <dbReference type="ChEBI" id="CHEBI:15378"/>
        <dbReference type="ChEBI" id="CHEBI:16304"/>
        <dbReference type="ChEBI" id="CHEBI:18036"/>
        <dbReference type="ChEBI" id="CHEBI:18408"/>
        <dbReference type="ChEBI" id="CHEBI:30616"/>
        <dbReference type="ChEBI" id="CHEBI:57692"/>
        <dbReference type="ChEBI" id="CHEBI:58307"/>
        <dbReference type="EC" id="2.5.1.17"/>
    </reaction>
</comment>
<comment type="catalytic activity">
    <reaction evidence="4">
        <text>2 cob(II)yrinate a,c diamide + reduced [electron-transfer flavoprotein] + 2 ATP = 2 adenosylcob(III)yrinate a,c-diamide + 2 triphosphate + oxidized [electron-transfer flavoprotein] + 3 H(+)</text>
        <dbReference type="Rhea" id="RHEA:11528"/>
        <dbReference type="Rhea" id="RHEA-COMP:10685"/>
        <dbReference type="Rhea" id="RHEA-COMP:10686"/>
        <dbReference type="ChEBI" id="CHEBI:15378"/>
        <dbReference type="ChEBI" id="CHEBI:18036"/>
        <dbReference type="ChEBI" id="CHEBI:30616"/>
        <dbReference type="ChEBI" id="CHEBI:57692"/>
        <dbReference type="ChEBI" id="CHEBI:58307"/>
        <dbReference type="ChEBI" id="CHEBI:58503"/>
        <dbReference type="ChEBI" id="CHEBI:58537"/>
        <dbReference type="EC" id="2.5.1.17"/>
    </reaction>
</comment>
<comment type="caution">
    <text evidence="6">The sequence shown here is derived from an EMBL/GenBank/DDBJ whole genome shotgun (WGS) entry which is preliminary data.</text>
</comment>
<evidence type="ECO:0000313" key="6">
    <source>
        <dbReference type="EMBL" id="OHA62197.1"/>
    </source>
</evidence>
<evidence type="ECO:0000256" key="4">
    <source>
        <dbReference type="RuleBase" id="RU366026"/>
    </source>
</evidence>
<dbReference type="InterPro" id="IPR036451">
    <property type="entry name" value="CblAdoTrfase-like_sf"/>
</dbReference>
<keyword evidence="4" id="KW-0169">Cobalamin biosynthesis</keyword>
<comment type="similarity">
    <text evidence="4">Belongs to the Cob(I)alamin adenosyltransferase family.</text>
</comment>
<dbReference type="Gene3D" id="1.20.1200.10">
    <property type="entry name" value="Cobalamin adenosyltransferase-like"/>
    <property type="match status" value="1"/>
</dbReference>
<keyword evidence="1 4" id="KW-0808">Transferase</keyword>
<dbReference type="Pfam" id="PF01923">
    <property type="entry name" value="Cob_adeno_trans"/>
    <property type="match status" value="1"/>
</dbReference>
<dbReference type="PANTHER" id="PTHR12213:SF0">
    <property type="entry name" value="CORRINOID ADENOSYLTRANSFERASE MMAB"/>
    <property type="match status" value="1"/>
</dbReference>
<gene>
    <name evidence="6" type="ORF">A2556_01050</name>
</gene>
<dbReference type="GO" id="GO:0009236">
    <property type="term" value="P:cobalamin biosynthetic process"/>
    <property type="evidence" value="ECO:0007669"/>
    <property type="project" value="UniProtKB-UniRule"/>
</dbReference>
<comment type="pathway">
    <text evidence="4">Cofactor biosynthesis; adenosylcobalamin biosynthesis; adenosylcobalamin from cob(II)yrinate a,c-diamide: step 2/7.</text>
</comment>
<dbReference type="EC" id="2.5.1.17" evidence="4"/>
<sequence>MLYTRKGDDGQTGLYGCDQRISKSSAIAEALGCLDEINSLLGWCKVKAGDKSFKVGAVGIASAINDVQQDLFVIQAQLAGASKVLSAERIKIVENLIGEIEKILPPIKTFFVAGGTELAAIFDHARTVARRAERRVIAVAEEGVVKLPDESLALLNRLSSLLYALARLANHDGGVSEEAPRY</sequence>
<dbReference type="InterPro" id="IPR016030">
    <property type="entry name" value="CblAdoTrfase-like"/>
</dbReference>
<dbReference type="InterPro" id="IPR029499">
    <property type="entry name" value="PduO-typ"/>
</dbReference>